<evidence type="ECO:0000256" key="4">
    <source>
        <dbReference type="ARBA" id="ARBA00023004"/>
    </source>
</evidence>
<dbReference type="OrthoDB" id="9806197at2"/>
<evidence type="ECO:0000256" key="5">
    <source>
        <dbReference type="ARBA" id="ARBA00023315"/>
    </source>
</evidence>
<dbReference type="InterPro" id="IPR017861">
    <property type="entry name" value="KAE1/TsaD"/>
</dbReference>
<dbReference type="PRINTS" id="PR00789">
    <property type="entry name" value="OSIALOPTASE"/>
</dbReference>
<proteinExistence type="inferred from homology"/>
<dbReference type="GO" id="GO:0005506">
    <property type="term" value="F:iron ion binding"/>
    <property type="evidence" value="ECO:0007669"/>
    <property type="project" value="UniProtKB-UniRule"/>
</dbReference>
<dbReference type="EMBL" id="CP010904">
    <property type="protein sequence ID" value="AKJ64256.1"/>
    <property type="molecule type" value="Genomic_DNA"/>
</dbReference>
<evidence type="ECO:0000256" key="7">
    <source>
        <dbReference type="HAMAP-Rule" id="MF_01445"/>
    </source>
</evidence>
<dbReference type="STRING" id="1307763.L21SP4_00997"/>
<evidence type="ECO:0000313" key="9">
    <source>
        <dbReference type="EMBL" id="AKJ64256.1"/>
    </source>
</evidence>
<comment type="subcellular location">
    <subcellularLocation>
        <location evidence="7">Cytoplasm</location>
    </subcellularLocation>
</comment>
<sequence length="347" mass="36515">MRMLAIETSCDETAASVAATGPRILSSAVYSQIDRHRPYGGVVPEIASRDHLRKLPSILEQALRDADCGWGDIDALAVTRGPGLASSLLVGLSAAWGLKLRLGVPLYGVNHLEAHLLSTFLPENAPDPEEACPMLTLLVSGGHTALVRVDGPGAYRVLGRTLDDAAGEALDKGATLMGLGYPGGPAIERAARGGDPHALAFPLGRGGERSQPSGSLDPRLCFSFSGLKTSLLYRLRDDPGLARGDALKDLAASYEYAVCEALALRVERACREPSIRSLACSGGVARNRRLRARLEQIAAEAGRPVCHAPPEYCTDNAAMIAGAALSGIERDAAVRDPQDIDPVLGVE</sequence>
<keyword evidence="1 7" id="KW-0808">Transferase</keyword>
<evidence type="ECO:0000313" key="10">
    <source>
        <dbReference type="Proteomes" id="UP000035268"/>
    </source>
</evidence>
<dbReference type="PANTHER" id="PTHR11735">
    <property type="entry name" value="TRNA N6-ADENOSINE THREONYLCARBAMOYLTRANSFERASE"/>
    <property type="match status" value="1"/>
</dbReference>
<feature type="binding site" evidence="7">
    <location>
        <position position="315"/>
    </location>
    <ligand>
        <name>Fe cation</name>
        <dbReference type="ChEBI" id="CHEBI:24875"/>
    </ligand>
</feature>
<dbReference type="NCBIfam" id="TIGR03723">
    <property type="entry name" value="T6A_TsaD_YgjD"/>
    <property type="match status" value="1"/>
</dbReference>
<dbReference type="SUPFAM" id="SSF53067">
    <property type="entry name" value="Actin-like ATPase domain"/>
    <property type="match status" value="1"/>
</dbReference>
<accession>A0A0G3ECM2</accession>
<dbReference type="KEGG" id="vbl:L21SP4_00997"/>
<feature type="binding site" evidence="7">
    <location>
        <position position="184"/>
    </location>
    <ligand>
        <name>substrate</name>
    </ligand>
</feature>
<dbReference type="PANTHER" id="PTHR11735:SF6">
    <property type="entry name" value="TRNA N6-ADENOSINE THREONYLCARBAMOYLTRANSFERASE, MITOCHONDRIAL"/>
    <property type="match status" value="1"/>
</dbReference>
<reference evidence="10" key="1">
    <citation type="submission" date="2015-02" db="EMBL/GenBank/DDBJ databases">
        <title>Description and complete genome sequence of the first cultured representative of the subdivision 5 of the Verrucomicrobia phylum.</title>
        <authorList>
            <person name="Spring S."/>
            <person name="Bunk B."/>
            <person name="Sproer C."/>
            <person name="Klenk H.-P."/>
        </authorList>
    </citation>
    <scope>NUCLEOTIDE SEQUENCE [LARGE SCALE GENOMIC DNA]</scope>
    <source>
        <strain evidence="10">L21-Fru-AB</strain>
    </source>
</reference>
<name>A0A0G3ECM2_9BACT</name>
<keyword evidence="10" id="KW-1185">Reference proteome</keyword>
<comment type="cofactor">
    <cofactor evidence="7">
        <name>Fe(2+)</name>
        <dbReference type="ChEBI" id="CHEBI:29033"/>
    </cofactor>
    <text evidence="7">Binds 1 Fe(2+) ion per subunit.</text>
</comment>
<protein>
    <recommendedName>
        <fullName evidence="7">tRNA N6-adenosine threonylcarbamoyltransferase</fullName>
        <ecNumber evidence="7">2.3.1.234</ecNumber>
    </recommendedName>
    <alternativeName>
        <fullName evidence="7">N6-L-threonylcarbamoyladenine synthase</fullName>
        <shortName evidence="7">t(6)A synthase</shortName>
    </alternativeName>
    <alternativeName>
        <fullName evidence="7">t(6)A37 threonylcarbamoyladenosine biosynthesis protein TsaD</fullName>
    </alternativeName>
    <alternativeName>
        <fullName evidence="7">tRNA threonylcarbamoyladenosine biosynthesis protein TsaD</fullName>
    </alternativeName>
</protein>
<dbReference type="HAMAP" id="MF_01445">
    <property type="entry name" value="TsaD"/>
    <property type="match status" value="1"/>
</dbReference>
<dbReference type="InterPro" id="IPR043129">
    <property type="entry name" value="ATPase_NBD"/>
</dbReference>
<feature type="domain" description="Gcp-like" evidence="8">
    <location>
        <begin position="24"/>
        <end position="321"/>
    </location>
</feature>
<keyword evidence="3 7" id="KW-0479">Metal-binding</keyword>
<dbReference type="Gene3D" id="3.30.420.40">
    <property type="match status" value="2"/>
</dbReference>
<organism evidence="9 10">
    <name type="scientific">Kiritimatiella glycovorans</name>
    <dbReference type="NCBI Taxonomy" id="1307763"/>
    <lineage>
        <taxon>Bacteria</taxon>
        <taxon>Pseudomonadati</taxon>
        <taxon>Kiritimatiellota</taxon>
        <taxon>Kiritimatiellia</taxon>
        <taxon>Kiritimatiellales</taxon>
        <taxon>Kiritimatiellaceae</taxon>
        <taxon>Kiritimatiella</taxon>
    </lineage>
</organism>
<comment type="function">
    <text evidence="7">Required for the formation of a threonylcarbamoyl group on adenosine at position 37 (t(6)A37) in tRNAs that read codons beginning with adenine. Is involved in the transfer of the threonylcarbamoyl moiety of threonylcarbamoyl-AMP (TC-AMP) to the N6 group of A37, together with TsaE and TsaB. TsaD likely plays a direct catalytic role in this reaction.</text>
</comment>
<feature type="binding site" evidence="7">
    <location>
        <position position="188"/>
    </location>
    <ligand>
        <name>substrate</name>
    </ligand>
</feature>
<evidence type="ECO:0000256" key="2">
    <source>
        <dbReference type="ARBA" id="ARBA00022694"/>
    </source>
</evidence>
<feature type="binding site" evidence="7">
    <location>
        <position position="287"/>
    </location>
    <ligand>
        <name>substrate</name>
    </ligand>
</feature>
<comment type="similarity">
    <text evidence="7">Belongs to the KAE1 / TsaD family.</text>
</comment>
<dbReference type="AlphaFoldDB" id="A0A0G3ECM2"/>
<feature type="binding site" evidence="7">
    <location>
        <position position="111"/>
    </location>
    <ligand>
        <name>Fe cation</name>
        <dbReference type="ChEBI" id="CHEBI:24875"/>
    </ligand>
</feature>
<evidence type="ECO:0000256" key="6">
    <source>
        <dbReference type="ARBA" id="ARBA00048117"/>
    </source>
</evidence>
<keyword evidence="7" id="KW-0963">Cytoplasm</keyword>
<reference evidence="9 10" key="2">
    <citation type="journal article" date="2016" name="ISME J.">
        <title>Characterization of the first cultured representative of Verrucomicrobia subdivision 5 indicates the proposal of a novel phylum.</title>
        <authorList>
            <person name="Spring S."/>
            <person name="Bunk B."/>
            <person name="Sproer C."/>
            <person name="Schumann P."/>
            <person name="Rohde M."/>
            <person name="Tindall B.J."/>
            <person name="Klenk H.P."/>
        </authorList>
    </citation>
    <scope>NUCLEOTIDE SEQUENCE [LARGE SCALE GENOMIC DNA]</scope>
    <source>
        <strain evidence="9 10">L21-Fru-AB</strain>
    </source>
</reference>
<dbReference type="GO" id="GO:0061711">
    <property type="term" value="F:tRNA N(6)-L-threonylcarbamoyladenine synthase activity"/>
    <property type="evidence" value="ECO:0007669"/>
    <property type="project" value="UniProtKB-EC"/>
</dbReference>
<dbReference type="Proteomes" id="UP000035268">
    <property type="component" value="Chromosome"/>
</dbReference>
<dbReference type="InterPro" id="IPR000905">
    <property type="entry name" value="Gcp-like_dom"/>
</dbReference>
<dbReference type="InterPro" id="IPR022450">
    <property type="entry name" value="TsaD"/>
</dbReference>
<feature type="binding site" evidence="7">
    <location>
        <begin position="138"/>
        <end position="142"/>
    </location>
    <ligand>
        <name>substrate</name>
    </ligand>
</feature>
<dbReference type="FunFam" id="3.30.420.40:FF:000012">
    <property type="entry name" value="tRNA N6-adenosine threonylcarbamoyltransferase"/>
    <property type="match status" value="1"/>
</dbReference>
<evidence type="ECO:0000256" key="3">
    <source>
        <dbReference type="ARBA" id="ARBA00022723"/>
    </source>
</evidence>
<comment type="catalytic activity">
    <reaction evidence="6 7">
        <text>L-threonylcarbamoyladenylate + adenosine(37) in tRNA = N(6)-L-threonylcarbamoyladenosine(37) in tRNA + AMP + H(+)</text>
        <dbReference type="Rhea" id="RHEA:37059"/>
        <dbReference type="Rhea" id="RHEA-COMP:10162"/>
        <dbReference type="Rhea" id="RHEA-COMP:10163"/>
        <dbReference type="ChEBI" id="CHEBI:15378"/>
        <dbReference type="ChEBI" id="CHEBI:73682"/>
        <dbReference type="ChEBI" id="CHEBI:74411"/>
        <dbReference type="ChEBI" id="CHEBI:74418"/>
        <dbReference type="ChEBI" id="CHEBI:456215"/>
        <dbReference type="EC" id="2.3.1.234"/>
    </reaction>
</comment>
<feature type="binding site" evidence="7">
    <location>
        <position position="115"/>
    </location>
    <ligand>
        <name>Fe cation</name>
        <dbReference type="ChEBI" id="CHEBI:24875"/>
    </ligand>
</feature>
<keyword evidence="2 7" id="KW-0819">tRNA processing</keyword>
<dbReference type="GO" id="GO:0005737">
    <property type="term" value="C:cytoplasm"/>
    <property type="evidence" value="ECO:0007669"/>
    <property type="project" value="UniProtKB-SubCell"/>
</dbReference>
<feature type="binding site" evidence="7">
    <location>
        <position position="171"/>
    </location>
    <ligand>
        <name>substrate</name>
    </ligand>
</feature>
<dbReference type="Pfam" id="PF00814">
    <property type="entry name" value="TsaD"/>
    <property type="match status" value="1"/>
</dbReference>
<keyword evidence="4 7" id="KW-0408">Iron</keyword>
<dbReference type="NCBIfam" id="TIGR00329">
    <property type="entry name" value="gcp_kae1"/>
    <property type="match status" value="1"/>
</dbReference>
<dbReference type="GO" id="GO:0002949">
    <property type="term" value="P:tRNA threonylcarbamoyladenosine modification"/>
    <property type="evidence" value="ECO:0007669"/>
    <property type="project" value="UniProtKB-UniRule"/>
</dbReference>
<dbReference type="EC" id="2.3.1.234" evidence="7"/>
<dbReference type="PATRIC" id="fig|1609981.3.peg.1046"/>
<evidence type="ECO:0000256" key="1">
    <source>
        <dbReference type="ARBA" id="ARBA00022679"/>
    </source>
</evidence>
<evidence type="ECO:0000259" key="8">
    <source>
        <dbReference type="Pfam" id="PF00814"/>
    </source>
</evidence>
<keyword evidence="5 7" id="KW-0012">Acyltransferase</keyword>
<gene>
    <name evidence="9" type="primary">gcp</name>
    <name evidence="7" type="synonym">tsaD</name>
    <name evidence="9" type="ORF">L21SP4_00997</name>
</gene>